<accession>A0A1H0ZDI4</accession>
<dbReference type="Proteomes" id="UP000181917">
    <property type="component" value="Unassembled WGS sequence"/>
</dbReference>
<organism evidence="1 2">
    <name type="scientific">Crystallibacter crystallopoietes</name>
    <dbReference type="NCBI Taxonomy" id="37928"/>
    <lineage>
        <taxon>Bacteria</taxon>
        <taxon>Bacillati</taxon>
        <taxon>Actinomycetota</taxon>
        <taxon>Actinomycetes</taxon>
        <taxon>Micrococcales</taxon>
        <taxon>Micrococcaceae</taxon>
        <taxon>Crystallibacter</taxon>
    </lineage>
</organism>
<evidence type="ECO:0000313" key="1">
    <source>
        <dbReference type="EMBL" id="SDQ25176.1"/>
    </source>
</evidence>
<reference evidence="1 2" key="1">
    <citation type="submission" date="2016-10" db="EMBL/GenBank/DDBJ databases">
        <authorList>
            <person name="de Groot N.N."/>
        </authorList>
    </citation>
    <scope>NUCLEOTIDE SEQUENCE [LARGE SCALE GENOMIC DNA]</scope>
    <source>
        <strain evidence="1 2">DSM 20117</strain>
    </source>
</reference>
<gene>
    <name evidence="1" type="ORF">SAMN04489742_0272</name>
</gene>
<protein>
    <submittedName>
        <fullName evidence="1">Uncharacterized protein</fullName>
    </submittedName>
</protein>
<keyword evidence="2" id="KW-1185">Reference proteome</keyword>
<sequence length="106" mass="11580">MLRTDEPVATRPSDSTLELGEFLGDHGDCLVQEIQTLLAELEGKVTRYTWLKSSQETPKEQRAENMRSLAFMQTALEDITATVVGISVSSQSDPGMETTGRISSCG</sequence>
<evidence type="ECO:0000313" key="2">
    <source>
        <dbReference type="Proteomes" id="UP000181917"/>
    </source>
</evidence>
<dbReference type="AlphaFoldDB" id="A0A1H0ZDI4"/>
<dbReference type="EMBL" id="FNKH01000002">
    <property type="protein sequence ID" value="SDQ25176.1"/>
    <property type="molecule type" value="Genomic_DNA"/>
</dbReference>
<proteinExistence type="predicted"/>
<name>A0A1H0ZDI4_9MICC</name>